<feature type="domain" description="UvrD-like helicase ATP-binding" evidence="16">
    <location>
        <begin position="3"/>
        <end position="487"/>
    </location>
</feature>
<evidence type="ECO:0000313" key="19">
    <source>
        <dbReference type="Proteomes" id="UP000886858"/>
    </source>
</evidence>
<evidence type="ECO:0000256" key="13">
    <source>
        <dbReference type="HAMAP-Rule" id="MF_01451"/>
    </source>
</evidence>
<gene>
    <name evidence="13 18" type="primary">addA</name>
    <name evidence="18" type="ORF">H9717_06105</name>
</gene>
<name>A0A9D2I6P9_9FIRM</name>
<evidence type="ECO:0000256" key="2">
    <source>
        <dbReference type="ARBA" id="ARBA00022741"/>
    </source>
</evidence>
<dbReference type="InterPro" id="IPR011335">
    <property type="entry name" value="Restrct_endonuc-II-like"/>
</dbReference>
<comment type="similarity">
    <text evidence="13">Belongs to the helicase family. AddA subfamily.</text>
</comment>
<comment type="catalytic activity">
    <reaction evidence="11 13">
        <text>Couples ATP hydrolysis with the unwinding of duplex DNA by translocating in the 3'-5' direction.</text>
        <dbReference type="EC" id="5.6.2.4"/>
    </reaction>
</comment>
<comment type="catalytic activity">
    <reaction evidence="12 13">
        <text>ATP + H2O = ADP + phosphate + H(+)</text>
        <dbReference type="Rhea" id="RHEA:13065"/>
        <dbReference type="ChEBI" id="CHEBI:15377"/>
        <dbReference type="ChEBI" id="CHEBI:15378"/>
        <dbReference type="ChEBI" id="CHEBI:30616"/>
        <dbReference type="ChEBI" id="CHEBI:43474"/>
        <dbReference type="ChEBI" id="CHEBI:456216"/>
        <dbReference type="EC" id="5.6.2.4"/>
    </reaction>
</comment>
<dbReference type="HAMAP" id="MF_01451">
    <property type="entry name" value="AddA"/>
    <property type="match status" value="1"/>
</dbReference>
<evidence type="ECO:0000256" key="6">
    <source>
        <dbReference type="ARBA" id="ARBA00022839"/>
    </source>
</evidence>
<dbReference type="GO" id="GO:0008408">
    <property type="term" value="F:3'-5' exonuclease activity"/>
    <property type="evidence" value="ECO:0007669"/>
    <property type="project" value="UniProtKB-UniRule"/>
</dbReference>
<comment type="cofactor">
    <cofactor evidence="13">
        <name>Mg(2+)</name>
        <dbReference type="ChEBI" id="CHEBI:18420"/>
    </cofactor>
</comment>
<dbReference type="SUPFAM" id="SSF52540">
    <property type="entry name" value="P-loop containing nucleoside triphosphate hydrolases"/>
    <property type="match status" value="1"/>
</dbReference>
<evidence type="ECO:0000256" key="11">
    <source>
        <dbReference type="ARBA" id="ARBA00034617"/>
    </source>
</evidence>
<evidence type="ECO:0000259" key="17">
    <source>
        <dbReference type="PROSITE" id="PS51217"/>
    </source>
</evidence>
<keyword evidence="2 13" id="KW-0547">Nucleotide-binding</keyword>
<keyword evidence="4 13" id="KW-0378">Hydrolase</keyword>
<reference evidence="18" key="1">
    <citation type="journal article" date="2021" name="PeerJ">
        <title>Extensive microbial diversity within the chicken gut microbiome revealed by metagenomics and culture.</title>
        <authorList>
            <person name="Gilroy R."/>
            <person name="Ravi A."/>
            <person name="Getino M."/>
            <person name="Pursley I."/>
            <person name="Horton D.L."/>
            <person name="Alikhan N.F."/>
            <person name="Baker D."/>
            <person name="Gharbi K."/>
            <person name="Hall N."/>
            <person name="Watson M."/>
            <person name="Adriaenssens E.M."/>
            <person name="Foster-Nyarko E."/>
            <person name="Jarju S."/>
            <person name="Secka A."/>
            <person name="Antonio M."/>
            <person name="Oren A."/>
            <person name="Chaudhuri R.R."/>
            <person name="La Ragione R."/>
            <person name="Hildebrand F."/>
            <person name="Pallen M.J."/>
        </authorList>
    </citation>
    <scope>NUCLEOTIDE SEQUENCE</scope>
    <source>
        <strain evidence="18">CHK179-7159</strain>
    </source>
</reference>
<evidence type="ECO:0000256" key="7">
    <source>
        <dbReference type="ARBA" id="ARBA00022840"/>
    </source>
</evidence>
<dbReference type="InterPro" id="IPR014017">
    <property type="entry name" value="DNA_helicase_UvrD-like_C"/>
</dbReference>
<keyword evidence="1 13" id="KW-0540">Nuclease</keyword>
<evidence type="ECO:0000256" key="4">
    <source>
        <dbReference type="ARBA" id="ARBA00022801"/>
    </source>
</evidence>
<keyword evidence="8 13" id="KW-0238">DNA-binding</keyword>
<dbReference type="Pfam" id="PF00580">
    <property type="entry name" value="UvrD-helicase"/>
    <property type="match status" value="1"/>
</dbReference>
<dbReference type="PANTHER" id="PTHR11070">
    <property type="entry name" value="UVRD / RECB / PCRA DNA HELICASE FAMILY MEMBER"/>
    <property type="match status" value="1"/>
</dbReference>
<evidence type="ECO:0000256" key="12">
    <source>
        <dbReference type="ARBA" id="ARBA00048988"/>
    </source>
</evidence>
<dbReference type="NCBIfam" id="TIGR02785">
    <property type="entry name" value="addA_Gpos"/>
    <property type="match status" value="1"/>
</dbReference>
<evidence type="ECO:0000259" key="16">
    <source>
        <dbReference type="PROSITE" id="PS51198"/>
    </source>
</evidence>
<dbReference type="PROSITE" id="PS51198">
    <property type="entry name" value="UVRD_HELICASE_ATP_BIND"/>
    <property type="match status" value="1"/>
</dbReference>
<dbReference type="GO" id="GO:0003690">
    <property type="term" value="F:double-stranded DNA binding"/>
    <property type="evidence" value="ECO:0007669"/>
    <property type="project" value="UniProtKB-UniRule"/>
</dbReference>
<dbReference type="GO" id="GO:0000724">
    <property type="term" value="P:double-strand break repair via homologous recombination"/>
    <property type="evidence" value="ECO:0007669"/>
    <property type="project" value="UniProtKB-UniRule"/>
</dbReference>
<protein>
    <recommendedName>
        <fullName evidence="13">ATP-dependent helicase/nuclease subunit A</fullName>
        <ecNumber evidence="13">3.1.-.-</ecNumber>
        <ecNumber evidence="13">5.6.2.4</ecNumber>
    </recommendedName>
    <alternativeName>
        <fullName evidence="13">ATP-dependent helicase/nuclease AddA</fullName>
    </alternativeName>
    <alternativeName>
        <fullName evidence="13">DNA 3'-5' helicase AddA</fullName>
    </alternativeName>
</protein>
<dbReference type="Pfam" id="PF13361">
    <property type="entry name" value="UvrD_C"/>
    <property type="match status" value="1"/>
</dbReference>
<evidence type="ECO:0000256" key="1">
    <source>
        <dbReference type="ARBA" id="ARBA00022722"/>
    </source>
</evidence>
<keyword evidence="5 13" id="KW-0347">Helicase</keyword>
<keyword evidence="10 13" id="KW-0413">Isomerase</keyword>
<dbReference type="Pfam" id="PF12705">
    <property type="entry name" value="PDDEXK_1"/>
    <property type="match status" value="1"/>
</dbReference>
<dbReference type="InterPro" id="IPR014016">
    <property type="entry name" value="UvrD-like_ATP-bd"/>
</dbReference>
<dbReference type="GO" id="GO:0005524">
    <property type="term" value="F:ATP binding"/>
    <property type="evidence" value="ECO:0007669"/>
    <property type="project" value="UniProtKB-UniRule"/>
</dbReference>
<dbReference type="InterPro" id="IPR000212">
    <property type="entry name" value="DNA_helicase_UvrD/REP"/>
</dbReference>
<keyword evidence="7 13" id="KW-0067">ATP-binding</keyword>
<evidence type="ECO:0000256" key="9">
    <source>
        <dbReference type="ARBA" id="ARBA00023204"/>
    </source>
</evidence>
<evidence type="ECO:0000256" key="15">
    <source>
        <dbReference type="SAM" id="MobiDB-lite"/>
    </source>
</evidence>
<dbReference type="Proteomes" id="UP000886858">
    <property type="component" value="Unassembled WGS sequence"/>
</dbReference>
<organism evidence="18 19">
    <name type="scientific">Candidatus Eisenbergiella merdipullorum</name>
    <dbReference type="NCBI Taxonomy" id="2838553"/>
    <lineage>
        <taxon>Bacteria</taxon>
        <taxon>Bacillati</taxon>
        <taxon>Bacillota</taxon>
        <taxon>Clostridia</taxon>
        <taxon>Lachnospirales</taxon>
        <taxon>Lachnospiraceae</taxon>
        <taxon>Eisenbergiella</taxon>
    </lineage>
</organism>
<dbReference type="Gene3D" id="3.90.320.10">
    <property type="match status" value="1"/>
</dbReference>
<comment type="caution">
    <text evidence="18">The sequence shown here is derived from an EMBL/GenBank/DDBJ whole genome shotgun (WGS) entry which is preliminary data.</text>
</comment>
<comment type="subunit">
    <text evidence="13">Heterodimer of AddA and AddB/RexB.</text>
</comment>
<dbReference type="EC" id="5.6.2.4" evidence="13"/>
<accession>A0A9D2I6P9</accession>
<evidence type="ECO:0000256" key="8">
    <source>
        <dbReference type="ARBA" id="ARBA00023125"/>
    </source>
</evidence>
<dbReference type="EMBL" id="DWYY01000063">
    <property type="protein sequence ID" value="HJA92674.1"/>
    <property type="molecule type" value="Genomic_DNA"/>
</dbReference>
<dbReference type="Gene3D" id="3.40.50.300">
    <property type="entry name" value="P-loop containing nucleotide triphosphate hydrolases"/>
    <property type="match status" value="3"/>
</dbReference>
<evidence type="ECO:0000256" key="5">
    <source>
        <dbReference type="ARBA" id="ARBA00022806"/>
    </source>
</evidence>
<dbReference type="InterPro" id="IPR014152">
    <property type="entry name" value="AddA"/>
</dbReference>
<evidence type="ECO:0000313" key="18">
    <source>
        <dbReference type="EMBL" id="HJA92674.1"/>
    </source>
</evidence>
<keyword evidence="6 13" id="KW-0269">Exonuclease</keyword>
<dbReference type="InterPro" id="IPR011604">
    <property type="entry name" value="PDDEXK-like_dom_sf"/>
</dbReference>
<dbReference type="GO" id="GO:0033202">
    <property type="term" value="C:DNA helicase complex"/>
    <property type="evidence" value="ECO:0007669"/>
    <property type="project" value="TreeGrafter"/>
</dbReference>
<dbReference type="Gene3D" id="1.10.486.10">
    <property type="entry name" value="PCRA, domain 4"/>
    <property type="match status" value="1"/>
</dbReference>
<sequence>MAVTFTKEQQETIDARGASVLVSAAAGSGKTAVLVERIIKMVSDPVHPVDIDRLLVVTFTSAAAAQMRERISQALSDAVDEQPENVHLTRQLTLIHHAQITTIDSFCLYLIRNHFDEIGLDPDFRVADEGEIRLLKRDVLSDMLEEYFSSQDDGFRECVEYFSPQGNDRRLEEQLLSLYEFAMSYPWPEDWLEDHKKDYDVPEGGLDACPWMEDLKNHVKTQLSEAALLLEQALSLCREADGPYMYLDTILEDRGKLEELLKTERFQALYEGFAELAFGRISSKKDASVSQGKREKAKELRNTAKELLTGLREKYFYASAESQEERMRACAPFARELLGLAQDFCRRFEEKKRERNILDFHDMEHMALQILTRREEGKVLPTRTAKQLRENYVEIMIDEYQDSNLVQEYLLFAISGEEDGNYNRFMVGDVKQSIYKFRLARPELFMEKFDRYRKLETVEDTGESPAGPAEGGLRERRIDLKKNFRSRRQVTESVNAVFSCLMGKDLGGVEYDEDAALYPGAVFPETEVSLNVEPDVEAFPETKPGGESPHARDPYGTEVLLCVPGEDGLEEKEREAMAVAGRIRELVGRLPVVDGVTKKQRPARYSDIVILLRSPSGWDETFKKVLETCGIPVYITARTGYFAATEVQTVLNFLKVLNNPLQDIPLFGVLKSPAGGFSDREIALIRAQQEKGKLYESLCAYAQDGKEKEICAKAAAFLELLERFRDHAVYLPIHELIGAFLEQTGYLYMASALPGGEQRRANLEMLLARAESFEKTSYFGLFHFIRYMEQVEKYNIDYGEASLQDENADTVRIMSIHRSKGLEFPICFVSGLGKRFNMQDIAKPVIVDMDLGIGLDYVDSTLRVKMGTLKKNVMAGKLQRDSLGEELRVLYVAMTRAQEKLIMTGSVKADRAEKLEAAQADGAEPREDAAENAAHPGGILFPFFRRAGASTYLDWLLPAWLQTGQKVELTDASLLLAGQMKKEQSREQRFLELKQFLKEDVSGTGASAQEAGGTQGREAPAQEAGGGAESGKTSAQDAAARLALRLESVYPHRNLERLYTKTTVSELKKTGMAEAAEEAYHLFEEEVVIPYLPRFVRSEDKMGGAARGTAYHKALELFPFGKWMERETSGQSDAEKDQEALEALLDEMQRQGKMLPEYRQAVSAWRLEAFLQSSLAARMGRADKAGLLHKEQPFVLGLPASELGPEYPAEETVLIQGIIDVYFEEEDGLVVADYKTDAVTQAEELVNRYRVQLDYYARALEQLTGKRVKEKIIYSFGLQREILL</sequence>
<dbReference type="PROSITE" id="PS51217">
    <property type="entry name" value="UVRD_HELICASE_CTER"/>
    <property type="match status" value="1"/>
</dbReference>
<feature type="region of interest" description="Disordered" evidence="15">
    <location>
        <begin position="1002"/>
        <end position="1034"/>
    </location>
</feature>
<evidence type="ECO:0000256" key="14">
    <source>
        <dbReference type="PROSITE-ProRule" id="PRU00560"/>
    </source>
</evidence>
<dbReference type="PANTHER" id="PTHR11070:SF48">
    <property type="entry name" value="ATP-DEPENDENT HELICASE_NUCLEASE SUBUNIT A"/>
    <property type="match status" value="1"/>
</dbReference>
<dbReference type="InterPro" id="IPR027417">
    <property type="entry name" value="P-loop_NTPase"/>
</dbReference>
<keyword evidence="9 13" id="KW-0234">DNA repair</keyword>
<reference evidence="18" key="2">
    <citation type="submission" date="2021-04" db="EMBL/GenBank/DDBJ databases">
        <authorList>
            <person name="Gilroy R."/>
        </authorList>
    </citation>
    <scope>NUCLEOTIDE SEQUENCE</scope>
    <source>
        <strain evidence="18">CHK179-7159</strain>
    </source>
</reference>
<evidence type="ECO:0000256" key="3">
    <source>
        <dbReference type="ARBA" id="ARBA00022763"/>
    </source>
</evidence>
<keyword evidence="3 13" id="KW-0227">DNA damage</keyword>
<comment type="function">
    <text evidence="13">The heterodimer acts as both an ATP-dependent DNA helicase and an ATP-dependent, dual-direction single-stranded exonuclease. Recognizes the chi site generating a DNA molecule suitable for the initiation of homologous recombination. The AddA nuclease domain is required for chi fragment generation; this subunit has the helicase and 3' -&gt; 5' nuclease activities.</text>
</comment>
<dbReference type="GO" id="GO:0043138">
    <property type="term" value="F:3'-5' DNA helicase activity"/>
    <property type="evidence" value="ECO:0007669"/>
    <property type="project" value="UniProtKB-UniRule"/>
</dbReference>
<dbReference type="Gene3D" id="6.10.250.2380">
    <property type="match status" value="1"/>
</dbReference>
<feature type="binding site" evidence="14">
    <location>
        <begin position="24"/>
        <end position="31"/>
    </location>
    <ligand>
        <name>ATP</name>
        <dbReference type="ChEBI" id="CHEBI:30616"/>
    </ligand>
</feature>
<evidence type="ECO:0000256" key="10">
    <source>
        <dbReference type="ARBA" id="ARBA00023235"/>
    </source>
</evidence>
<dbReference type="SUPFAM" id="SSF52980">
    <property type="entry name" value="Restriction endonuclease-like"/>
    <property type="match status" value="1"/>
</dbReference>
<feature type="domain" description="UvrD-like helicase C-terminal" evidence="17">
    <location>
        <begin position="527"/>
        <end position="821"/>
    </location>
</feature>
<dbReference type="GO" id="GO:0005829">
    <property type="term" value="C:cytosol"/>
    <property type="evidence" value="ECO:0007669"/>
    <property type="project" value="TreeGrafter"/>
</dbReference>
<dbReference type="EC" id="3.1.-.-" evidence="13"/>
<proteinExistence type="inferred from homology"/>
<dbReference type="InterPro" id="IPR038726">
    <property type="entry name" value="PDDEXK_AddAB-type"/>
</dbReference>